<dbReference type="EMBL" id="JAAIUW010000010">
    <property type="protein sequence ID" value="KAF7813138.1"/>
    <property type="molecule type" value="Genomic_DNA"/>
</dbReference>
<keyword evidence="1" id="KW-0695">RNA-directed DNA polymerase</keyword>
<protein>
    <submittedName>
        <fullName evidence="1">Reverse transcriptase</fullName>
    </submittedName>
</protein>
<accession>A0A834W953</accession>
<keyword evidence="2" id="KW-1185">Reference proteome</keyword>
<dbReference type="Proteomes" id="UP000634136">
    <property type="component" value="Unassembled WGS sequence"/>
</dbReference>
<evidence type="ECO:0000313" key="1">
    <source>
        <dbReference type="EMBL" id="KAF7813138.1"/>
    </source>
</evidence>
<dbReference type="OrthoDB" id="1435349at2759"/>
<dbReference type="PANTHER" id="PTHR33116:SF78">
    <property type="entry name" value="OS12G0587133 PROTEIN"/>
    <property type="match status" value="1"/>
</dbReference>
<gene>
    <name evidence="1" type="ORF">G2W53_034114</name>
</gene>
<comment type="caution">
    <text evidence="1">The sequence shown here is derived from an EMBL/GenBank/DDBJ whole genome shotgun (WGS) entry which is preliminary data.</text>
</comment>
<keyword evidence="1" id="KW-0548">Nucleotidyltransferase</keyword>
<name>A0A834W953_9FABA</name>
<reference evidence="1" key="1">
    <citation type="submission" date="2020-09" db="EMBL/GenBank/DDBJ databases">
        <title>Genome-Enabled Discovery of Anthraquinone Biosynthesis in Senna tora.</title>
        <authorList>
            <person name="Kang S.-H."/>
            <person name="Pandey R.P."/>
            <person name="Lee C.-M."/>
            <person name="Sim J.-S."/>
            <person name="Jeong J.-T."/>
            <person name="Choi B.-S."/>
            <person name="Jung M."/>
            <person name="Ginzburg D."/>
            <person name="Zhao K."/>
            <person name="Won S.Y."/>
            <person name="Oh T.-J."/>
            <person name="Yu Y."/>
            <person name="Kim N.-H."/>
            <person name="Lee O.R."/>
            <person name="Lee T.-H."/>
            <person name="Bashyal P."/>
            <person name="Kim T.-S."/>
            <person name="Lee W.-H."/>
            <person name="Kawkins C."/>
            <person name="Kim C.-K."/>
            <person name="Kim J.S."/>
            <person name="Ahn B.O."/>
            <person name="Rhee S.Y."/>
            <person name="Sohng J.K."/>
        </authorList>
    </citation>
    <scope>NUCLEOTIDE SEQUENCE</scope>
    <source>
        <tissue evidence="1">Leaf</tissue>
    </source>
</reference>
<dbReference type="AlphaFoldDB" id="A0A834W953"/>
<proteinExistence type="predicted"/>
<sequence>MLSKAGRVTLIKSISICKEIDKIHKKFLWGSNSERKKLHLVNWDEICRNKSSGGLGIPKSHERNLAFLTSLYWRALTKKESVWAKVCTTRMNLSSGKNSVSGKCLAKGSFWALQGSKMLLNFGNNTNFWNEEWSTLGPIRSLIQGPLNVGESNMFVVDMRKNSVEKSRVKFNVPHGNLFINILHQIWTSRNQLVFSSKEIHVNSCLRFAVMRVAEFSHLVIADNIASFVDLSFGLGYAVFVVCNDEAF</sequence>
<dbReference type="GO" id="GO:0003964">
    <property type="term" value="F:RNA-directed DNA polymerase activity"/>
    <property type="evidence" value="ECO:0007669"/>
    <property type="project" value="UniProtKB-KW"/>
</dbReference>
<evidence type="ECO:0000313" key="2">
    <source>
        <dbReference type="Proteomes" id="UP000634136"/>
    </source>
</evidence>
<organism evidence="1 2">
    <name type="scientific">Senna tora</name>
    <dbReference type="NCBI Taxonomy" id="362788"/>
    <lineage>
        <taxon>Eukaryota</taxon>
        <taxon>Viridiplantae</taxon>
        <taxon>Streptophyta</taxon>
        <taxon>Embryophyta</taxon>
        <taxon>Tracheophyta</taxon>
        <taxon>Spermatophyta</taxon>
        <taxon>Magnoliopsida</taxon>
        <taxon>eudicotyledons</taxon>
        <taxon>Gunneridae</taxon>
        <taxon>Pentapetalae</taxon>
        <taxon>rosids</taxon>
        <taxon>fabids</taxon>
        <taxon>Fabales</taxon>
        <taxon>Fabaceae</taxon>
        <taxon>Caesalpinioideae</taxon>
        <taxon>Cassia clade</taxon>
        <taxon>Senna</taxon>
    </lineage>
</organism>
<dbReference type="PANTHER" id="PTHR33116">
    <property type="entry name" value="REVERSE TRANSCRIPTASE ZINC-BINDING DOMAIN-CONTAINING PROTEIN-RELATED-RELATED"/>
    <property type="match status" value="1"/>
</dbReference>
<keyword evidence="1" id="KW-0808">Transferase</keyword>